<organism evidence="2 3">
    <name type="scientific">Ignelater luminosus</name>
    <name type="common">Cucubano</name>
    <name type="synonym">Pyrophorus luminosus</name>
    <dbReference type="NCBI Taxonomy" id="2038154"/>
    <lineage>
        <taxon>Eukaryota</taxon>
        <taxon>Metazoa</taxon>
        <taxon>Ecdysozoa</taxon>
        <taxon>Arthropoda</taxon>
        <taxon>Hexapoda</taxon>
        <taxon>Insecta</taxon>
        <taxon>Pterygota</taxon>
        <taxon>Neoptera</taxon>
        <taxon>Endopterygota</taxon>
        <taxon>Coleoptera</taxon>
        <taxon>Polyphaga</taxon>
        <taxon>Elateriformia</taxon>
        <taxon>Elateroidea</taxon>
        <taxon>Elateridae</taxon>
        <taxon>Agrypninae</taxon>
        <taxon>Pyrophorini</taxon>
        <taxon>Ignelater</taxon>
    </lineage>
</organism>
<protein>
    <submittedName>
        <fullName evidence="2">Uncharacterized protein</fullName>
    </submittedName>
</protein>
<keyword evidence="3" id="KW-1185">Reference proteome</keyword>
<dbReference type="Proteomes" id="UP000801492">
    <property type="component" value="Unassembled WGS sequence"/>
</dbReference>
<dbReference type="AlphaFoldDB" id="A0A8K0CDJ4"/>
<dbReference type="EMBL" id="VTPC01090217">
    <property type="protein sequence ID" value="KAF2884179.1"/>
    <property type="molecule type" value="Genomic_DNA"/>
</dbReference>
<feature type="coiled-coil region" evidence="1">
    <location>
        <begin position="181"/>
        <end position="219"/>
    </location>
</feature>
<comment type="caution">
    <text evidence="2">The sequence shown here is derived from an EMBL/GenBank/DDBJ whole genome shotgun (WGS) entry which is preliminary data.</text>
</comment>
<accession>A0A8K0CDJ4</accession>
<dbReference type="OrthoDB" id="6755943at2759"/>
<evidence type="ECO:0000256" key="1">
    <source>
        <dbReference type="SAM" id="Coils"/>
    </source>
</evidence>
<name>A0A8K0CDJ4_IGNLU</name>
<reference evidence="2" key="1">
    <citation type="submission" date="2019-08" db="EMBL/GenBank/DDBJ databases">
        <title>The genome of the North American firefly Photinus pyralis.</title>
        <authorList>
            <consortium name="Photinus pyralis genome working group"/>
            <person name="Fallon T.R."/>
            <person name="Sander Lower S.E."/>
            <person name="Weng J.-K."/>
        </authorList>
    </citation>
    <scope>NUCLEOTIDE SEQUENCE</scope>
    <source>
        <strain evidence="2">TRF0915ILg1</strain>
        <tissue evidence="2">Whole body</tissue>
    </source>
</reference>
<evidence type="ECO:0000313" key="2">
    <source>
        <dbReference type="EMBL" id="KAF2884179.1"/>
    </source>
</evidence>
<evidence type="ECO:0000313" key="3">
    <source>
        <dbReference type="Proteomes" id="UP000801492"/>
    </source>
</evidence>
<proteinExistence type="predicted"/>
<keyword evidence="1" id="KW-0175">Coiled coil</keyword>
<gene>
    <name evidence="2" type="ORF">ILUMI_22006</name>
</gene>
<sequence length="299" mass="35497">MEMCKYKSYLKDFGYPNIDILNDEQIVDIFGIENRYFLLKWLAKNLNSEFAIPSDLSETSAILFADFLYESGFCISSQKLLFVKGDKKLTLREEIIIFDRIFNFLKHMSEKENTKPKQIINSNEDLQLFLNMDMNLFSTLGLLKPHSLKERDYKSMLYKEEIGRINKNIENLGYRNENNSSDDFKSQIESNERQIERHIENFKDEVTKLKEITANIERNKTINESKSKFKFKSDFGNKLIDCNSKTTSVLQYFRNLNLMQHLNTKETQRQRFYEENQIYEILKQNADTSVDVLEMSKEF</sequence>